<dbReference type="Proteomes" id="UP000677054">
    <property type="component" value="Unassembled WGS sequence"/>
</dbReference>
<dbReference type="OrthoDB" id="1667110at2759"/>
<evidence type="ECO:0000256" key="1">
    <source>
        <dbReference type="ARBA" id="ARBA00001954"/>
    </source>
</evidence>
<protein>
    <recommendedName>
        <fullName evidence="7">[histone H3]-dimethyl-L-lysine(9) demethylase</fullName>
        <ecNumber evidence="7">1.14.11.65</ecNumber>
    </recommendedName>
</protein>
<reference evidence="10" key="1">
    <citation type="submission" date="2020-11" db="EMBL/GenBank/DDBJ databases">
        <authorList>
            <person name="Tran Van P."/>
        </authorList>
    </citation>
    <scope>NUCLEOTIDE SEQUENCE</scope>
</reference>
<dbReference type="SUPFAM" id="SSF51197">
    <property type="entry name" value="Clavaminate synthase-like"/>
    <property type="match status" value="1"/>
</dbReference>
<dbReference type="SMART" id="SM00558">
    <property type="entry name" value="JmjC"/>
    <property type="match status" value="1"/>
</dbReference>
<dbReference type="EMBL" id="CAJPEV010000001">
    <property type="protein sequence ID" value="CAG0878489.1"/>
    <property type="molecule type" value="Genomic_DNA"/>
</dbReference>
<evidence type="ECO:0000259" key="9">
    <source>
        <dbReference type="PROSITE" id="PS51184"/>
    </source>
</evidence>
<accession>A0A7R8X363</accession>
<dbReference type="InterPro" id="IPR003347">
    <property type="entry name" value="JmjC_dom"/>
</dbReference>
<dbReference type="FunFam" id="2.60.120.650:FF:000004">
    <property type="entry name" value="Putative lysine-specific demethylase 3B"/>
    <property type="match status" value="1"/>
</dbReference>
<dbReference type="GO" id="GO:0031490">
    <property type="term" value="F:chromatin DNA binding"/>
    <property type="evidence" value="ECO:0007669"/>
    <property type="project" value="TreeGrafter"/>
</dbReference>
<dbReference type="GO" id="GO:0000785">
    <property type="term" value="C:chromatin"/>
    <property type="evidence" value="ECO:0007669"/>
    <property type="project" value="TreeGrafter"/>
</dbReference>
<sequence>MPKENKKIGNAILNYGEKKSIPRKRKVKTQDAAECDKGISEIPVKKRKPSGGRQKSKKFTWENADKVIISQDETCAKLVKIFPEFPCCQDCADLIKRKSTSTYCRFIKFRKLHMMDDKLQPAGLFSLEDAKATSLEKQAQLWMPLKSESNGNGLSCEKATFYLKHVGDEFCKLLMQQISQMEETKDKKRAWKMVEEQVREMCDVCQTTIFNIHWVCEKCGFMACSDCFNDRKEGSAKMWLLDDEKARTMNKDIFSWMLCTDGSDHDIDELAQAHVIPSIEILRIMSTKLHSLRKEFHVSLDCPCMVKEEASSEANDRLCETREDGLIKEDTPAQETEIAKMGENPIMKHENEMEGKEKVMLSSCGKTLGLPALAIKNAFPLMKWENQTEENSDKEVSLFGKALGIPSRKVVESGEVPTKKQEFAFCTYLQRKGGTFQKEEDITDERDGDSVSSEDFVESMTQEFLGMLARPRNDQQQQASEQEEQMDCHQWLRGHPVIVSNVDHHLNMDLWTPASFCEEFGNQKHELVNCLTGRIVSGKKMKKFWAGFEDVNEQLQDTEGRKMLLKLKDWPPAMDFKDLLPSRFDDLMQALPLGEYTIREGVLNLSSRLPNIFVKPDLGPKMYIAYGSTVHPSVGTTNLHLDISDAVNVMVHTGIPEGVDREKVKQGALKALQEGGCDYLTLRRVREKGDIPGALWHIYHPEDADKIRDLLNRISVEKGKKISWQEDPIHDQATYLDTTLRNRLYYDYKVTGYAIAQCLGDAVFIPAGAPHQVQNLHNCIKVAEDFVSPENVTHCFHLTQEFRHLSDTHSNHEDKLQIKNILYHAMKDAISLLSS</sequence>
<dbReference type="GO" id="GO:0006357">
    <property type="term" value="P:regulation of transcription by RNA polymerase II"/>
    <property type="evidence" value="ECO:0007669"/>
    <property type="project" value="TreeGrafter"/>
</dbReference>
<evidence type="ECO:0000256" key="6">
    <source>
        <dbReference type="ARBA" id="ARBA00023242"/>
    </source>
</evidence>
<evidence type="ECO:0000256" key="7">
    <source>
        <dbReference type="ARBA" id="ARBA00038951"/>
    </source>
</evidence>
<gene>
    <name evidence="10" type="ORF">DSTB1V02_LOCUS14</name>
</gene>
<dbReference type="Pfam" id="PF02373">
    <property type="entry name" value="JmjC"/>
    <property type="match status" value="1"/>
</dbReference>
<dbReference type="GO" id="GO:0140683">
    <property type="term" value="F:histone H3K9me/H3K9me2 demethylase activity"/>
    <property type="evidence" value="ECO:0007669"/>
    <property type="project" value="UniProtKB-EC"/>
</dbReference>
<organism evidence="10">
    <name type="scientific">Darwinula stevensoni</name>
    <dbReference type="NCBI Taxonomy" id="69355"/>
    <lineage>
        <taxon>Eukaryota</taxon>
        <taxon>Metazoa</taxon>
        <taxon>Ecdysozoa</taxon>
        <taxon>Arthropoda</taxon>
        <taxon>Crustacea</taxon>
        <taxon>Oligostraca</taxon>
        <taxon>Ostracoda</taxon>
        <taxon>Podocopa</taxon>
        <taxon>Podocopida</taxon>
        <taxon>Darwinulocopina</taxon>
        <taxon>Darwinuloidea</taxon>
        <taxon>Darwinulidae</taxon>
        <taxon>Darwinula</taxon>
    </lineage>
</organism>
<dbReference type="PROSITE" id="PS51184">
    <property type="entry name" value="JMJC"/>
    <property type="match status" value="1"/>
</dbReference>
<keyword evidence="6" id="KW-0539">Nucleus</keyword>
<dbReference type="PANTHER" id="PTHR12549">
    <property type="entry name" value="JMJC DOMAIN-CONTAINING HISTONE DEMETHYLATION PROTEIN"/>
    <property type="match status" value="1"/>
</dbReference>
<dbReference type="EMBL" id="LR899518">
    <property type="protein sequence ID" value="CAD7239975.1"/>
    <property type="molecule type" value="Genomic_DNA"/>
</dbReference>
<keyword evidence="4" id="KW-0560">Oxidoreductase</keyword>
<evidence type="ECO:0000256" key="8">
    <source>
        <dbReference type="ARBA" id="ARBA00047648"/>
    </source>
</evidence>
<evidence type="ECO:0000256" key="4">
    <source>
        <dbReference type="ARBA" id="ARBA00023002"/>
    </source>
</evidence>
<dbReference type="Gene3D" id="2.60.120.650">
    <property type="entry name" value="Cupin"/>
    <property type="match status" value="1"/>
</dbReference>
<dbReference type="InterPro" id="IPR045109">
    <property type="entry name" value="LSDs-like"/>
</dbReference>
<evidence type="ECO:0000313" key="11">
    <source>
        <dbReference type="Proteomes" id="UP000677054"/>
    </source>
</evidence>
<dbReference type="AlphaFoldDB" id="A0A7R8X363"/>
<dbReference type="GO" id="GO:0046872">
    <property type="term" value="F:metal ion binding"/>
    <property type="evidence" value="ECO:0007669"/>
    <property type="project" value="UniProtKB-KW"/>
</dbReference>
<evidence type="ECO:0000313" key="10">
    <source>
        <dbReference type="EMBL" id="CAD7239975.1"/>
    </source>
</evidence>
<comment type="cofactor">
    <cofactor evidence="1">
        <name>Fe(2+)</name>
        <dbReference type="ChEBI" id="CHEBI:29033"/>
    </cofactor>
</comment>
<comment type="catalytic activity">
    <reaction evidence="8">
        <text>N(6),N(6)-dimethyl-L-lysyl(9)-[histone H3] + 2 2-oxoglutarate + 2 O2 = L-lysyl(9)-[histone H3] + 2 formaldehyde + 2 succinate + 2 CO2</text>
        <dbReference type="Rhea" id="RHEA:60188"/>
        <dbReference type="Rhea" id="RHEA-COMP:15541"/>
        <dbReference type="Rhea" id="RHEA-COMP:15546"/>
        <dbReference type="ChEBI" id="CHEBI:15379"/>
        <dbReference type="ChEBI" id="CHEBI:16526"/>
        <dbReference type="ChEBI" id="CHEBI:16810"/>
        <dbReference type="ChEBI" id="CHEBI:16842"/>
        <dbReference type="ChEBI" id="CHEBI:29969"/>
        <dbReference type="ChEBI" id="CHEBI:30031"/>
        <dbReference type="ChEBI" id="CHEBI:61976"/>
        <dbReference type="EC" id="1.14.11.65"/>
    </reaction>
</comment>
<evidence type="ECO:0000256" key="2">
    <source>
        <dbReference type="ARBA" id="ARBA00004123"/>
    </source>
</evidence>
<keyword evidence="3" id="KW-0479">Metal-binding</keyword>
<proteinExistence type="predicted"/>
<dbReference type="EC" id="1.14.11.65" evidence="7"/>
<evidence type="ECO:0000256" key="5">
    <source>
        <dbReference type="ARBA" id="ARBA00023004"/>
    </source>
</evidence>
<keyword evidence="5" id="KW-0408">Iron</keyword>
<feature type="domain" description="JmjC" evidence="9">
    <location>
        <begin position="598"/>
        <end position="803"/>
    </location>
</feature>
<dbReference type="GO" id="GO:0003712">
    <property type="term" value="F:transcription coregulator activity"/>
    <property type="evidence" value="ECO:0007669"/>
    <property type="project" value="TreeGrafter"/>
</dbReference>
<dbReference type="GO" id="GO:0000118">
    <property type="term" value="C:histone deacetylase complex"/>
    <property type="evidence" value="ECO:0007669"/>
    <property type="project" value="TreeGrafter"/>
</dbReference>
<evidence type="ECO:0000256" key="3">
    <source>
        <dbReference type="ARBA" id="ARBA00022723"/>
    </source>
</evidence>
<name>A0A7R8X363_9CRUS</name>
<keyword evidence="11" id="KW-1185">Reference proteome</keyword>
<dbReference type="PANTHER" id="PTHR12549:SF38">
    <property type="entry name" value="JMJC DOMAIN-CONTAINING HISTONE DEMETHYLASE 2, ISOFORM A"/>
    <property type="match status" value="1"/>
</dbReference>
<comment type="subcellular location">
    <subcellularLocation>
        <location evidence="2">Nucleus</location>
    </subcellularLocation>
</comment>